<keyword evidence="2" id="KW-0238">DNA-binding</keyword>
<evidence type="ECO:0000256" key="3">
    <source>
        <dbReference type="ARBA" id="ARBA00023163"/>
    </source>
</evidence>
<sequence length="265" mass="29583">MATFNKKNLNASLGVPLHRQIFLVMKEAILSGNYEDGALLPGEQDLSRSFDVSRATMRRALSDLQSEGLIEKRHGRGTFVKKAARNETPSLHESTFFNQLREAGKMKVKVLEFEYLVPPPQVRAELKLAANQVAQRAVRLRFLGNQPVLHLTTYVPEHIGRTYTRADLGQKPLYDLIQRSGAPYTKAVQTIEATLAAPSVATVLKLETGTPLLHIKRCVFDKDGNPVEYLSALGVSDFNKIRMILGDEGERDSVNWKVTYYQSGG</sequence>
<dbReference type="PROSITE" id="PS50949">
    <property type="entry name" value="HTH_GNTR"/>
    <property type="match status" value="1"/>
</dbReference>
<reference evidence="5" key="1">
    <citation type="submission" date="2012-09" db="EMBL/GenBank/DDBJ databases">
        <title>Genome Sequence of alkane-degrading Bacterium Alcanivorax balearicus MACL04.</title>
        <authorList>
            <person name="Lai Q."/>
            <person name="Shao Z."/>
        </authorList>
    </citation>
    <scope>NUCLEOTIDE SEQUENCE</scope>
    <source>
        <strain evidence="5">MACL04</strain>
    </source>
</reference>
<evidence type="ECO:0000313" key="6">
    <source>
        <dbReference type="Proteomes" id="UP001064106"/>
    </source>
</evidence>
<dbReference type="SUPFAM" id="SSF46785">
    <property type="entry name" value="Winged helix' DNA-binding domain"/>
    <property type="match status" value="1"/>
</dbReference>
<dbReference type="InterPro" id="IPR036388">
    <property type="entry name" value="WH-like_DNA-bd_sf"/>
</dbReference>
<dbReference type="Gene3D" id="1.10.10.10">
    <property type="entry name" value="Winged helix-like DNA-binding domain superfamily/Winged helix DNA-binding domain"/>
    <property type="match status" value="1"/>
</dbReference>
<evidence type="ECO:0000313" key="5">
    <source>
        <dbReference type="EMBL" id="MCU5784513.1"/>
    </source>
</evidence>
<gene>
    <name evidence="5" type="ORF">MA04_03813</name>
</gene>
<dbReference type="PANTHER" id="PTHR44846">
    <property type="entry name" value="MANNOSYL-D-GLYCERATE TRANSPORT/METABOLISM SYSTEM REPRESSOR MNGR-RELATED"/>
    <property type="match status" value="1"/>
</dbReference>
<dbReference type="InterPro" id="IPR000524">
    <property type="entry name" value="Tscrpt_reg_HTH_GntR"/>
</dbReference>
<feature type="domain" description="HTH gntR-type" evidence="4">
    <location>
        <begin position="15"/>
        <end position="83"/>
    </location>
</feature>
<organism evidence="5 6">
    <name type="scientific">Alloalcanivorax balearicus MACL04</name>
    <dbReference type="NCBI Taxonomy" id="1177182"/>
    <lineage>
        <taxon>Bacteria</taxon>
        <taxon>Pseudomonadati</taxon>
        <taxon>Pseudomonadota</taxon>
        <taxon>Gammaproteobacteria</taxon>
        <taxon>Oceanospirillales</taxon>
        <taxon>Alcanivoracaceae</taxon>
        <taxon>Alloalcanivorax</taxon>
    </lineage>
</organism>
<dbReference type="InterPro" id="IPR028978">
    <property type="entry name" value="Chorismate_lyase_/UTRA_dom_sf"/>
</dbReference>
<dbReference type="SMART" id="SM00345">
    <property type="entry name" value="HTH_GNTR"/>
    <property type="match status" value="1"/>
</dbReference>
<proteinExistence type="predicted"/>
<accession>A0ABT2R406</accession>
<dbReference type="CDD" id="cd07377">
    <property type="entry name" value="WHTH_GntR"/>
    <property type="match status" value="1"/>
</dbReference>
<evidence type="ECO:0000256" key="2">
    <source>
        <dbReference type="ARBA" id="ARBA00023125"/>
    </source>
</evidence>
<dbReference type="InterPro" id="IPR036390">
    <property type="entry name" value="WH_DNA-bd_sf"/>
</dbReference>
<dbReference type="Pfam" id="PF07702">
    <property type="entry name" value="UTRA"/>
    <property type="match status" value="1"/>
</dbReference>
<keyword evidence="6" id="KW-1185">Reference proteome</keyword>
<dbReference type="Gene3D" id="3.40.1410.10">
    <property type="entry name" value="Chorismate lyase-like"/>
    <property type="match status" value="1"/>
</dbReference>
<dbReference type="InterPro" id="IPR011663">
    <property type="entry name" value="UTRA"/>
</dbReference>
<evidence type="ECO:0000256" key="1">
    <source>
        <dbReference type="ARBA" id="ARBA00023015"/>
    </source>
</evidence>
<protein>
    <submittedName>
        <fullName evidence="5">Transcriptional regulator</fullName>
    </submittedName>
</protein>
<dbReference type="Proteomes" id="UP001064106">
    <property type="component" value="Unassembled WGS sequence"/>
</dbReference>
<dbReference type="RefSeq" id="WP_262462273.1">
    <property type="nucleotide sequence ID" value="NZ_ARXS01000032.1"/>
</dbReference>
<dbReference type="InterPro" id="IPR050679">
    <property type="entry name" value="Bact_HTH_transcr_reg"/>
</dbReference>
<dbReference type="SUPFAM" id="SSF64288">
    <property type="entry name" value="Chorismate lyase-like"/>
    <property type="match status" value="1"/>
</dbReference>
<dbReference type="Pfam" id="PF00392">
    <property type="entry name" value="GntR"/>
    <property type="match status" value="1"/>
</dbReference>
<dbReference type="SMART" id="SM00866">
    <property type="entry name" value="UTRA"/>
    <property type="match status" value="1"/>
</dbReference>
<name>A0ABT2R406_9GAMM</name>
<dbReference type="PANTHER" id="PTHR44846:SF1">
    <property type="entry name" value="MANNOSYL-D-GLYCERATE TRANSPORT_METABOLISM SYSTEM REPRESSOR MNGR-RELATED"/>
    <property type="match status" value="1"/>
</dbReference>
<dbReference type="PRINTS" id="PR00035">
    <property type="entry name" value="HTHGNTR"/>
</dbReference>
<comment type="caution">
    <text evidence="5">The sequence shown here is derived from an EMBL/GenBank/DDBJ whole genome shotgun (WGS) entry which is preliminary data.</text>
</comment>
<evidence type="ECO:0000259" key="4">
    <source>
        <dbReference type="PROSITE" id="PS50949"/>
    </source>
</evidence>
<dbReference type="EMBL" id="ARXS01000032">
    <property type="protein sequence ID" value="MCU5784513.1"/>
    <property type="molecule type" value="Genomic_DNA"/>
</dbReference>
<keyword evidence="3" id="KW-0804">Transcription</keyword>
<keyword evidence="1" id="KW-0805">Transcription regulation</keyword>